<dbReference type="EMBL" id="PDEM01000009">
    <property type="protein sequence ID" value="PHZ85976.1"/>
    <property type="molecule type" value="Genomic_DNA"/>
</dbReference>
<evidence type="ECO:0000313" key="2">
    <source>
        <dbReference type="Proteomes" id="UP000229730"/>
    </source>
</evidence>
<dbReference type="AlphaFoldDB" id="A0A2G4YX13"/>
<proteinExistence type="predicted"/>
<organism evidence="1 2">
    <name type="scientific">Paremcibacter congregatus</name>
    <dbReference type="NCBI Taxonomy" id="2043170"/>
    <lineage>
        <taxon>Bacteria</taxon>
        <taxon>Pseudomonadati</taxon>
        <taxon>Pseudomonadota</taxon>
        <taxon>Alphaproteobacteria</taxon>
        <taxon>Emcibacterales</taxon>
        <taxon>Emcibacteraceae</taxon>
        <taxon>Paremcibacter</taxon>
    </lineage>
</organism>
<dbReference type="Proteomes" id="UP000229730">
    <property type="component" value="Unassembled WGS sequence"/>
</dbReference>
<comment type="caution">
    <text evidence="1">The sequence shown here is derived from an EMBL/GenBank/DDBJ whole genome shotgun (WGS) entry which is preliminary data.</text>
</comment>
<gene>
    <name evidence="1" type="ORF">CRD36_04705</name>
</gene>
<reference evidence="1 2" key="1">
    <citation type="submission" date="2017-10" db="EMBL/GenBank/DDBJ databases">
        <title>Frigbacter circumglobatus gen. nov. sp. nov., isolated from sediment cultured in situ.</title>
        <authorList>
            <person name="Zhao Z."/>
        </authorList>
    </citation>
    <scope>NUCLEOTIDE SEQUENCE [LARGE SCALE GENOMIC DNA]</scope>
    <source>
        <strain evidence="1 2">ZYL</strain>
    </source>
</reference>
<dbReference type="PROSITE" id="PS51257">
    <property type="entry name" value="PROKAR_LIPOPROTEIN"/>
    <property type="match status" value="1"/>
</dbReference>
<name>A0A2G4YX13_9PROT</name>
<accession>A0A2G4YX13</accession>
<dbReference type="InParanoid" id="A0A2G4YX13"/>
<protein>
    <submittedName>
        <fullName evidence="1">Uncharacterized protein</fullName>
    </submittedName>
</protein>
<evidence type="ECO:0000313" key="1">
    <source>
        <dbReference type="EMBL" id="PHZ85976.1"/>
    </source>
</evidence>
<keyword evidence="2" id="KW-1185">Reference proteome</keyword>
<sequence>MWYRLIALFLGGAFIVLSGCASINGYPKSDIDEIQQQPASSFILSESERHAATTEEKRNAVVNAKLAYIDSAFIDFEQTIYREGMIADIGTEWLLLGLAGATTIAGGARTKEVLGATSMFILGSKAAFDKKVLMDQATAAIVTKMRAGRATVMVDILKGLNQEVGLYSIEAAAVDLARYYYAGTVPGALASITETAGQEVAMANEQAKGIFRDKFQADKAGDCLTEYWKPGGVIEEAHQAEIKKWLSASPYNKVPFGLFMFGSKNAKARVEAVSALIEKGEISACDL</sequence>
<dbReference type="RefSeq" id="WP_099471560.1">
    <property type="nucleotide sequence ID" value="NZ_CP041025.1"/>
</dbReference>